<dbReference type="PANTHER" id="PTHR37315:SF1">
    <property type="entry name" value="UPF0311 PROTEIN BLR7842"/>
    <property type="match status" value="1"/>
</dbReference>
<evidence type="ECO:0000256" key="1">
    <source>
        <dbReference type="HAMAP-Rule" id="MF_00775"/>
    </source>
</evidence>
<dbReference type="Pfam" id="PF11578">
    <property type="entry name" value="DUF3237"/>
    <property type="match status" value="1"/>
</dbReference>
<sequence length="162" mass="17116">MIAFETALETLGPLRTRPLFVMELGVAPIHAVGAPGGADQRVGTIAGGRFAGERLSGTVLPGGADWQTLRADGTVLLDARIVLAAADGAVIGMTYEGIRSGPPDVLARLSRGEPVDPAEYYFRTTARFATSAPQHDWLNRMIAIGIGHRLPAGPIYSLHELC</sequence>
<dbReference type="InterPro" id="IPR020915">
    <property type="entry name" value="UPF0311"/>
</dbReference>
<evidence type="ECO:0000313" key="3">
    <source>
        <dbReference type="Proteomes" id="UP000321464"/>
    </source>
</evidence>
<evidence type="ECO:0000313" key="2">
    <source>
        <dbReference type="EMBL" id="GEO00829.1"/>
    </source>
</evidence>
<dbReference type="EMBL" id="BJYR01000018">
    <property type="protein sequence ID" value="GEO00829.1"/>
    <property type="molecule type" value="Genomic_DNA"/>
</dbReference>
<dbReference type="Gene3D" id="2.40.160.20">
    <property type="match status" value="1"/>
</dbReference>
<dbReference type="PANTHER" id="PTHR37315">
    <property type="entry name" value="UPF0311 PROTEIN BLR7842"/>
    <property type="match status" value="1"/>
</dbReference>
<accession>A0A512AM84</accession>
<dbReference type="AlphaFoldDB" id="A0A512AM84"/>
<protein>
    <recommendedName>
        <fullName evidence="1">UPF0311 protein NSE01_26610</fullName>
    </recommendedName>
</protein>
<dbReference type="Proteomes" id="UP000321464">
    <property type="component" value="Unassembled WGS sequence"/>
</dbReference>
<organism evidence="2 3">
    <name type="scientific">Novosphingobium sediminis</name>
    <dbReference type="NCBI Taxonomy" id="707214"/>
    <lineage>
        <taxon>Bacteria</taxon>
        <taxon>Pseudomonadati</taxon>
        <taxon>Pseudomonadota</taxon>
        <taxon>Alphaproteobacteria</taxon>
        <taxon>Sphingomonadales</taxon>
        <taxon>Sphingomonadaceae</taxon>
        <taxon>Novosphingobium</taxon>
    </lineage>
</organism>
<comment type="caution">
    <text evidence="2">The sequence shown here is derived from an EMBL/GenBank/DDBJ whole genome shotgun (WGS) entry which is preliminary data.</text>
</comment>
<comment type="similarity">
    <text evidence="1">Belongs to the UPF0311 family.</text>
</comment>
<dbReference type="OrthoDB" id="5294829at2"/>
<name>A0A512AM84_9SPHN</name>
<proteinExistence type="inferred from homology"/>
<gene>
    <name evidence="2" type="ORF">NSE01_26610</name>
</gene>
<keyword evidence="3" id="KW-1185">Reference proteome</keyword>
<dbReference type="RefSeq" id="WP_147160165.1">
    <property type="nucleotide sequence ID" value="NZ_BJYR01000018.1"/>
</dbReference>
<dbReference type="HAMAP" id="MF_00775">
    <property type="entry name" value="UPF0311"/>
    <property type="match status" value="1"/>
</dbReference>
<reference evidence="2 3" key="1">
    <citation type="submission" date="2019-07" db="EMBL/GenBank/DDBJ databases">
        <title>Whole genome shotgun sequence of Novosphingobium sediminis NBRC 106119.</title>
        <authorList>
            <person name="Hosoyama A."/>
            <person name="Uohara A."/>
            <person name="Ohji S."/>
            <person name="Ichikawa N."/>
        </authorList>
    </citation>
    <scope>NUCLEOTIDE SEQUENCE [LARGE SCALE GENOMIC DNA]</scope>
    <source>
        <strain evidence="2 3">NBRC 106119</strain>
    </source>
</reference>